<proteinExistence type="predicted"/>
<comment type="caution">
    <text evidence="1">The sequence shown here is derived from an EMBL/GenBank/DDBJ whole genome shotgun (WGS) entry which is preliminary data.</text>
</comment>
<dbReference type="EMBL" id="JQGJ01000008">
    <property type="protein sequence ID" value="KHK64045.1"/>
    <property type="molecule type" value="Genomic_DNA"/>
</dbReference>
<dbReference type="RefSeq" id="WP_039592151.1">
    <property type="nucleotide sequence ID" value="NZ_CP142104.1"/>
</dbReference>
<organism evidence="1 2">
    <name type="scientific">Pseudomonas frederiksbergensis</name>
    <dbReference type="NCBI Taxonomy" id="104087"/>
    <lineage>
        <taxon>Bacteria</taxon>
        <taxon>Pseudomonadati</taxon>
        <taxon>Pseudomonadota</taxon>
        <taxon>Gammaproteobacteria</taxon>
        <taxon>Pseudomonadales</taxon>
        <taxon>Pseudomonadaceae</taxon>
        <taxon>Pseudomonas</taxon>
    </lineage>
</organism>
<name>A0A0B1Z089_9PSED</name>
<gene>
    <name evidence="1" type="ORF">JZ00_15285</name>
</gene>
<dbReference type="Proteomes" id="UP000030949">
    <property type="component" value="Unassembled WGS sequence"/>
</dbReference>
<protein>
    <submittedName>
        <fullName evidence="1">Uncharacterized protein</fullName>
    </submittedName>
</protein>
<evidence type="ECO:0000313" key="2">
    <source>
        <dbReference type="Proteomes" id="UP000030949"/>
    </source>
</evidence>
<dbReference type="AlphaFoldDB" id="A0A0B1Z089"/>
<accession>A0A0B1Z089</accession>
<sequence length="98" mass="11270">MVVGVDRFREYFKDFQDSYVLIGGVAASITMEELGEAFRLTKDLDIVLVVEALDRQFVGQFWKFIKDGGYTIRQNGDSDGDSPVLNNRLFSSRWYFQA</sequence>
<evidence type="ECO:0000313" key="1">
    <source>
        <dbReference type="EMBL" id="KHK64045.1"/>
    </source>
</evidence>
<reference evidence="2" key="1">
    <citation type="submission" date="2015-03" db="EMBL/GenBank/DDBJ databases">
        <title>Pseudomonas frederiksbergensis hydrocarbon degrader.</title>
        <authorList>
            <person name="Brown L.M."/>
            <person name="Ruiz O.N."/>
            <person name="Mueller S."/>
            <person name="Gunasekera T.S."/>
        </authorList>
    </citation>
    <scope>NUCLEOTIDE SEQUENCE [LARGE SCALE GENOMIC DNA]</scope>
    <source>
        <strain evidence="2">SI8</strain>
    </source>
</reference>